<dbReference type="Pfam" id="PF00069">
    <property type="entry name" value="Pkinase"/>
    <property type="match status" value="1"/>
</dbReference>
<dbReference type="PROSITE" id="PS50011">
    <property type="entry name" value="PROTEIN_KINASE_DOM"/>
    <property type="match status" value="1"/>
</dbReference>
<proteinExistence type="inferred from homology"/>
<accession>A0A1A9VJ10</accession>
<dbReference type="InterPro" id="IPR000719">
    <property type="entry name" value="Prot_kinase_dom"/>
</dbReference>
<sequence length="362" mass="41415">MFGWKINDYDIKLELAKCSNGTVYMVRNRSNGQHVALKKYHLDKASKEDAEQIRDDVLAMRQFSHPNLHTFFTAFVNESDLWVITPLMCFGSCRDTIKNCFNTGFPEILIALIMRDVLAGIEYLHRRGYVHRSIRGSHILLNQTKAVLTGFRDCTSFLSHGGRVTALHQLPPHSARSLNWLAPEVLEQNLIGYTEKSDIYSLGITCCELANGIEPFADSQPTFMFTEKIRGNVPTLLDRTTCPAVDEIIDILTTTNKTDSSIAAATQQIYLQRLFTDEFHQFTEICMEKKPSNRWPAFKLLSHTFFKQCRHASILDVTQRYGMQITDYDQLRDNSLHINTKLNDIKITDNADGACATWSWEF</sequence>
<dbReference type="VEuPathDB" id="VectorBase:GAUT038967"/>
<dbReference type="GO" id="GO:0004672">
    <property type="term" value="F:protein kinase activity"/>
    <property type="evidence" value="ECO:0007669"/>
    <property type="project" value="InterPro"/>
</dbReference>
<dbReference type="InterPro" id="IPR011009">
    <property type="entry name" value="Kinase-like_dom_sf"/>
</dbReference>
<evidence type="ECO:0000313" key="3">
    <source>
        <dbReference type="EnsemblMetazoa" id="GAUT038967-PA"/>
    </source>
</evidence>
<dbReference type="EnsemblMetazoa" id="GAUT038967-RA">
    <property type="protein sequence ID" value="GAUT038967-PA"/>
    <property type="gene ID" value="GAUT038967"/>
</dbReference>
<evidence type="ECO:0000259" key="2">
    <source>
        <dbReference type="PROSITE" id="PS50011"/>
    </source>
</evidence>
<reference evidence="3" key="1">
    <citation type="submission" date="2020-05" db="UniProtKB">
        <authorList>
            <consortium name="EnsemblMetazoa"/>
        </authorList>
    </citation>
    <scope>IDENTIFICATION</scope>
    <source>
        <strain evidence="3">TTRI</strain>
    </source>
</reference>
<dbReference type="Proteomes" id="UP000078200">
    <property type="component" value="Unassembled WGS sequence"/>
</dbReference>
<evidence type="ECO:0000313" key="4">
    <source>
        <dbReference type="Proteomes" id="UP000078200"/>
    </source>
</evidence>
<name>A0A1A9VJ10_GLOAU</name>
<dbReference type="GO" id="GO:0006611">
    <property type="term" value="P:protein export from nucleus"/>
    <property type="evidence" value="ECO:0007669"/>
    <property type="project" value="TreeGrafter"/>
</dbReference>
<dbReference type="PANTHER" id="PTHR48014">
    <property type="entry name" value="SERINE/THREONINE-PROTEIN KINASE FRAY2"/>
    <property type="match status" value="1"/>
</dbReference>
<dbReference type="Gene3D" id="3.30.200.20">
    <property type="entry name" value="Phosphorylase Kinase, domain 1"/>
    <property type="match status" value="1"/>
</dbReference>
<dbReference type="GO" id="GO:0005524">
    <property type="term" value="F:ATP binding"/>
    <property type="evidence" value="ECO:0007669"/>
    <property type="project" value="InterPro"/>
</dbReference>
<dbReference type="GO" id="GO:1902554">
    <property type="term" value="C:serine/threonine protein kinase complex"/>
    <property type="evidence" value="ECO:0007669"/>
    <property type="project" value="TreeGrafter"/>
</dbReference>
<organism evidence="3 4">
    <name type="scientific">Glossina austeni</name>
    <name type="common">Savannah tsetse fly</name>
    <dbReference type="NCBI Taxonomy" id="7395"/>
    <lineage>
        <taxon>Eukaryota</taxon>
        <taxon>Metazoa</taxon>
        <taxon>Ecdysozoa</taxon>
        <taxon>Arthropoda</taxon>
        <taxon>Hexapoda</taxon>
        <taxon>Insecta</taxon>
        <taxon>Pterygota</taxon>
        <taxon>Neoptera</taxon>
        <taxon>Endopterygota</taxon>
        <taxon>Diptera</taxon>
        <taxon>Brachycera</taxon>
        <taxon>Muscomorpha</taxon>
        <taxon>Hippoboscoidea</taxon>
        <taxon>Glossinidae</taxon>
        <taxon>Glossina</taxon>
    </lineage>
</organism>
<dbReference type="GO" id="GO:0043539">
    <property type="term" value="F:protein serine/threonine kinase activator activity"/>
    <property type="evidence" value="ECO:0007669"/>
    <property type="project" value="InterPro"/>
</dbReference>
<dbReference type="Gene3D" id="1.10.510.10">
    <property type="entry name" value="Transferase(Phosphotransferase) domain 1"/>
    <property type="match status" value="1"/>
</dbReference>
<protein>
    <recommendedName>
        <fullName evidence="2">Protein kinase domain-containing protein</fullName>
    </recommendedName>
</protein>
<keyword evidence="4" id="KW-1185">Reference proteome</keyword>
<dbReference type="PANTHER" id="PTHR48014:SF21">
    <property type="entry name" value="SERINE_THREONINE-PROTEIN KINASE FRAY2"/>
    <property type="match status" value="1"/>
</dbReference>
<comment type="similarity">
    <text evidence="1">Belongs to the protein kinase superfamily. STE Ser/Thr protein kinase family. STE20 subfamily.</text>
</comment>
<dbReference type="SUPFAM" id="SSF56112">
    <property type="entry name" value="Protein kinase-like (PK-like)"/>
    <property type="match status" value="1"/>
</dbReference>
<dbReference type="InterPro" id="IPR047173">
    <property type="entry name" value="STRAD_A/B-like"/>
</dbReference>
<dbReference type="AlphaFoldDB" id="A0A1A9VJ10"/>
<feature type="domain" description="Protein kinase" evidence="2">
    <location>
        <begin position="9"/>
        <end position="306"/>
    </location>
</feature>
<evidence type="ECO:0000256" key="1">
    <source>
        <dbReference type="ARBA" id="ARBA00008874"/>
    </source>
</evidence>
<dbReference type="STRING" id="7395.A0A1A9VJ10"/>